<dbReference type="Pfam" id="PF10180">
    <property type="entry name" value="WKF"/>
    <property type="match status" value="1"/>
</dbReference>
<feature type="compositionally biased region" description="Polar residues" evidence="1">
    <location>
        <begin position="88"/>
        <end position="106"/>
    </location>
</feature>
<feature type="region of interest" description="Disordered" evidence="1">
    <location>
        <begin position="1"/>
        <end position="125"/>
    </location>
</feature>
<dbReference type="VEuPathDB" id="VectorBase:ADIR007966"/>
<dbReference type="PANTHER" id="PTHR22306:SF2">
    <property type="entry name" value="CHROMOSOME 7 OPEN READING FRAME 50"/>
    <property type="match status" value="1"/>
</dbReference>
<dbReference type="EnsemblMetazoa" id="ADIR007966-RA">
    <property type="protein sequence ID" value="ADIR007966-PA"/>
    <property type="gene ID" value="ADIR007966"/>
</dbReference>
<proteinExistence type="predicted"/>
<name>A0A182NJY6_9DIPT</name>
<dbReference type="Proteomes" id="UP000075884">
    <property type="component" value="Unassembled WGS sequence"/>
</dbReference>
<accession>A0A182NJY6</accession>
<evidence type="ECO:0000256" key="1">
    <source>
        <dbReference type="SAM" id="MobiDB-lite"/>
    </source>
</evidence>
<keyword evidence="4" id="KW-1185">Reference proteome</keyword>
<organism evidence="3 4">
    <name type="scientific">Anopheles dirus</name>
    <dbReference type="NCBI Taxonomy" id="7168"/>
    <lineage>
        <taxon>Eukaryota</taxon>
        <taxon>Metazoa</taxon>
        <taxon>Ecdysozoa</taxon>
        <taxon>Arthropoda</taxon>
        <taxon>Hexapoda</taxon>
        <taxon>Insecta</taxon>
        <taxon>Pterygota</taxon>
        <taxon>Neoptera</taxon>
        <taxon>Endopterygota</taxon>
        <taxon>Diptera</taxon>
        <taxon>Nematocera</taxon>
        <taxon>Culicoidea</taxon>
        <taxon>Culicidae</taxon>
        <taxon>Anophelinae</taxon>
        <taxon>Anopheles</taxon>
    </lineage>
</organism>
<evidence type="ECO:0000259" key="2">
    <source>
        <dbReference type="Pfam" id="PF10180"/>
    </source>
</evidence>
<evidence type="ECO:0000313" key="3">
    <source>
        <dbReference type="EnsemblMetazoa" id="ADIR007966-PA"/>
    </source>
</evidence>
<sequence>MGKINKLKKSKEVEGATEEVAPSKEVEKGNGVKKEKTKKNKAEAHPPSTNAVVEAAPEDTVEKKKKKKRSVEPDNATEEVPSKLSKGSDANTIVAGTSIDQISGMNLEQKKSKRENKRDAHAAKVEQTKKQLQNKEWQNIRQYLESWKNNRKQWKFQKRLQTNIQLHVFDEGKLNDDLWPIAVEYLSETKGEGRAVLVKLAKAVISEGDEDETMQDSTKYKRARELLQSLG</sequence>
<feature type="compositionally biased region" description="Basic and acidic residues" evidence="1">
    <location>
        <begin position="116"/>
        <end position="125"/>
    </location>
</feature>
<feature type="compositionally biased region" description="Basic and acidic residues" evidence="1">
    <location>
        <begin position="21"/>
        <end position="44"/>
    </location>
</feature>
<dbReference type="AlphaFoldDB" id="A0A182NJY6"/>
<dbReference type="InterPro" id="IPR019327">
    <property type="entry name" value="WKF"/>
</dbReference>
<evidence type="ECO:0000313" key="4">
    <source>
        <dbReference type="Proteomes" id="UP000075884"/>
    </source>
</evidence>
<feature type="domain" description="WKF" evidence="2">
    <location>
        <begin position="142"/>
        <end position="204"/>
    </location>
</feature>
<reference evidence="3" key="2">
    <citation type="submission" date="2020-05" db="UniProtKB">
        <authorList>
            <consortium name="EnsemblMetazoa"/>
        </authorList>
    </citation>
    <scope>IDENTIFICATION</scope>
    <source>
        <strain evidence="3">WRAIR2</strain>
    </source>
</reference>
<reference evidence="4" key="1">
    <citation type="submission" date="2013-03" db="EMBL/GenBank/DDBJ databases">
        <title>The Genome Sequence of Anopheles dirus WRAIR2.</title>
        <authorList>
            <consortium name="The Broad Institute Genomics Platform"/>
            <person name="Neafsey D.E."/>
            <person name="Walton C."/>
            <person name="Walker B."/>
            <person name="Young S.K."/>
            <person name="Zeng Q."/>
            <person name="Gargeya S."/>
            <person name="Fitzgerald M."/>
            <person name="Haas B."/>
            <person name="Abouelleil A."/>
            <person name="Allen A.W."/>
            <person name="Alvarado L."/>
            <person name="Arachchi H.M."/>
            <person name="Berlin A.M."/>
            <person name="Chapman S.B."/>
            <person name="Gainer-Dewar J."/>
            <person name="Goldberg J."/>
            <person name="Griggs A."/>
            <person name="Gujja S."/>
            <person name="Hansen M."/>
            <person name="Howarth C."/>
            <person name="Imamovic A."/>
            <person name="Ireland A."/>
            <person name="Larimer J."/>
            <person name="McCowan C."/>
            <person name="Murphy C."/>
            <person name="Pearson M."/>
            <person name="Poon T.W."/>
            <person name="Priest M."/>
            <person name="Roberts A."/>
            <person name="Saif S."/>
            <person name="Shea T."/>
            <person name="Sisk P."/>
            <person name="Sykes S."/>
            <person name="Wortman J."/>
            <person name="Nusbaum C."/>
            <person name="Birren B."/>
        </authorList>
    </citation>
    <scope>NUCLEOTIDE SEQUENCE [LARGE SCALE GENOMIC DNA]</scope>
    <source>
        <strain evidence="4">WRAIR2</strain>
    </source>
</reference>
<dbReference type="PANTHER" id="PTHR22306">
    <property type="entry name" value="CHROMOSOME 7 OPEN READING FRAME 50"/>
    <property type="match status" value="1"/>
</dbReference>
<dbReference type="STRING" id="7168.A0A182NJY6"/>
<protein>
    <recommendedName>
        <fullName evidence="2">WKF domain-containing protein</fullName>
    </recommendedName>
</protein>